<proteinExistence type="predicted"/>
<dbReference type="GO" id="GO:0032040">
    <property type="term" value="C:small-subunit processome"/>
    <property type="evidence" value="ECO:0007669"/>
    <property type="project" value="EnsemblFungi"/>
</dbReference>
<dbReference type="AlphaFoldDB" id="G8BWV0"/>
<sequence length="365" mass="40871">MSELESILKQINESLDSTSESIDKLKAVYGDGTTGAGDEVRSKIERNILNGAASENVSLLSLKNGSMLGYVSSLLMVIGNKLDVNTEDETCGAAREKAIESRVVLERGVKPLEKKLGYQLDKLTRAYTRIEKEYLDAEARTLEKSHSKKGSDGSDKDAQSESDSSSDEELSYRPNAAGLTKSTKTSSRGSKAPINEESLSAAEESEGEDKKGGVYKPPKITAMLPPQQRHFEDKFNAQEHKDRSNRSRMQAMEEYVKESSEQPDWESSIGANIVNHGRGGIKSLRDTEKERKVTTYEEDNFTRLNTVGNKLERRKQKQRERMAKVNMIGGEDFSIFNSKRKFEDSTSRRGNKKSHTAWDRAKRKI</sequence>
<feature type="compositionally biased region" description="Basic and acidic residues" evidence="2">
    <location>
        <begin position="141"/>
        <end position="159"/>
    </location>
</feature>
<evidence type="ECO:0000313" key="3">
    <source>
        <dbReference type="EMBL" id="CCE64254.1"/>
    </source>
</evidence>
<feature type="compositionally biased region" description="Low complexity" evidence="2">
    <location>
        <begin position="180"/>
        <end position="202"/>
    </location>
</feature>
<keyword evidence="4" id="KW-1185">Reference proteome</keyword>
<keyword evidence="1" id="KW-0175">Coiled coil</keyword>
<dbReference type="GO" id="GO:0000447">
    <property type="term" value="P:endonucleolytic cleavage in ITS1 to separate SSU-rRNA from 5.8S rRNA and LSU-rRNA from tricistronic rRNA transcript (SSU-rRNA, 5.8S rRNA, LSU-rRNA)"/>
    <property type="evidence" value="ECO:0007669"/>
    <property type="project" value="EnsemblFungi"/>
</dbReference>
<feature type="region of interest" description="Disordered" evidence="2">
    <location>
        <begin position="339"/>
        <end position="365"/>
    </location>
</feature>
<feature type="compositionally biased region" description="Basic and acidic residues" evidence="2">
    <location>
        <begin position="229"/>
        <end position="245"/>
    </location>
</feature>
<dbReference type="OrthoDB" id="203440at2759"/>
<evidence type="ECO:0000313" key="4">
    <source>
        <dbReference type="Proteomes" id="UP000005666"/>
    </source>
</evidence>
<dbReference type="RefSeq" id="XP_003686688.1">
    <property type="nucleotide sequence ID" value="XM_003686640.1"/>
</dbReference>
<dbReference type="KEGG" id="tpf:TPHA_0H00440"/>
<organism evidence="3 4">
    <name type="scientific">Tetrapisispora phaffii (strain ATCC 24235 / CBS 4417 / NBRC 1672 / NRRL Y-8282 / UCD 70-5)</name>
    <name type="common">Yeast</name>
    <name type="synonym">Fabospora phaffii</name>
    <dbReference type="NCBI Taxonomy" id="1071381"/>
    <lineage>
        <taxon>Eukaryota</taxon>
        <taxon>Fungi</taxon>
        <taxon>Dikarya</taxon>
        <taxon>Ascomycota</taxon>
        <taxon>Saccharomycotina</taxon>
        <taxon>Saccharomycetes</taxon>
        <taxon>Saccharomycetales</taxon>
        <taxon>Saccharomycetaceae</taxon>
        <taxon>Tetrapisispora</taxon>
    </lineage>
</organism>
<dbReference type="Proteomes" id="UP000005666">
    <property type="component" value="Chromosome 8"/>
</dbReference>
<gene>
    <name evidence="3" type="primary">TPHA0H00440</name>
    <name evidence="3" type="ordered locus">TPHA_0H00440</name>
</gene>
<dbReference type="EMBL" id="HE612863">
    <property type="protein sequence ID" value="CCE64254.1"/>
    <property type="molecule type" value="Genomic_DNA"/>
</dbReference>
<evidence type="ECO:0000256" key="1">
    <source>
        <dbReference type="SAM" id="Coils"/>
    </source>
</evidence>
<dbReference type="GO" id="GO:0000480">
    <property type="term" value="P:endonucleolytic cleavage in 5'-ETS of tricistronic rRNA transcript (SSU-rRNA, 5.8S rRNA, LSU-rRNA)"/>
    <property type="evidence" value="ECO:0007669"/>
    <property type="project" value="EnsemblFungi"/>
</dbReference>
<dbReference type="HOGENOM" id="CLU_065858_0_0_1"/>
<feature type="coiled-coil region" evidence="1">
    <location>
        <begin position="1"/>
        <end position="28"/>
    </location>
</feature>
<protein>
    <submittedName>
        <fullName evidence="3">Uncharacterized protein</fullName>
    </submittedName>
</protein>
<reference evidence="3 4" key="1">
    <citation type="journal article" date="2011" name="Proc. Natl. Acad. Sci. U.S.A.">
        <title>Evolutionary erosion of yeast sex chromosomes by mating-type switching accidents.</title>
        <authorList>
            <person name="Gordon J.L."/>
            <person name="Armisen D."/>
            <person name="Proux-Wera E."/>
            <person name="Oheigeartaigh S.S."/>
            <person name="Byrne K.P."/>
            <person name="Wolfe K.H."/>
        </authorList>
    </citation>
    <scope>NUCLEOTIDE SEQUENCE [LARGE SCALE GENOMIC DNA]</scope>
    <source>
        <strain evidence="4">ATCC 24235 / CBS 4417 / NBRC 1672 / NRRL Y-8282 / UCD 70-5</strain>
    </source>
</reference>
<dbReference type="GeneID" id="11534180"/>
<accession>G8BWV0</accession>
<feature type="compositionally biased region" description="Basic and acidic residues" evidence="2">
    <location>
        <begin position="356"/>
        <end position="365"/>
    </location>
</feature>
<evidence type="ECO:0000256" key="2">
    <source>
        <dbReference type="SAM" id="MobiDB-lite"/>
    </source>
</evidence>
<feature type="region of interest" description="Disordered" evidence="2">
    <location>
        <begin position="141"/>
        <end position="293"/>
    </location>
</feature>
<dbReference type="STRING" id="1071381.G8BWV0"/>
<dbReference type="OMA" id="PVHYNET"/>
<dbReference type="eggNOG" id="KOG3117">
    <property type="taxonomic scope" value="Eukaryota"/>
</dbReference>
<name>G8BWV0_TETPH</name>
<feature type="compositionally biased region" description="Basic and acidic residues" evidence="2">
    <location>
        <begin position="283"/>
        <end position="293"/>
    </location>
</feature>